<gene>
    <name evidence="1" type="ORF">FCALED_LOCUS9167</name>
</gene>
<dbReference type="AlphaFoldDB" id="A0A9N9GMP3"/>
<organism evidence="1 2">
    <name type="scientific">Funneliformis caledonium</name>
    <dbReference type="NCBI Taxonomy" id="1117310"/>
    <lineage>
        <taxon>Eukaryota</taxon>
        <taxon>Fungi</taxon>
        <taxon>Fungi incertae sedis</taxon>
        <taxon>Mucoromycota</taxon>
        <taxon>Glomeromycotina</taxon>
        <taxon>Glomeromycetes</taxon>
        <taxon>Glomerales</taxon>
        <taxon>Glomeraceae</taxon>
        <taxon>Funneliformis</taxon>
    </lineage>
</organism>
<protein>
    <submittedName>
        <fullName evidence="1">4052_t:CDS:1</fullName>
    </submittedName>
</protein>
<accession>A0A9N9GMP3</accession>
<reference evidence="1" key="1">
    <citation type="submission" date="2021-06" db="EMBL/GenBank/DDBJ databases">
        <authorList>
            <person name="Kallberg Y."/>
            <person name="Tangrot J."/>
            <person name="Rosling A."/>
        </authorList>
    </citation>
    <scope>NUCLEOTIDE SEQUENCE</scope>
    <source>
        <strain evidence="1">UK204</strain>
    </source>
</reference>
<evidence type="ECO:0000313" key="1">
    <source>
        <dbReference type="EMBL" id="CAG8612981.1"/>
    </source>
</evidence>
<evidence type="ECO:0000313" key="2">
    <source>
        <dbReference type="Proteomes" id="UP000789570"/>
    </source>
</evidence>
<keyword evidence="2" id="KW-1185">Reference proteome</keyword>
<sequence>MRALLSRPPYRSYQHLNINWYATSFYINDNVASAYTSYEASAI</sequence>
<dbReference type="Proteomes" id="UP000789570">
    <property type="component" value="Unassembled WGS sequence"/>
</dbReference>
<dbReference type="OrthoDB" id="2303711at2759"/>
<name>A0A9N9GMP3_9GLOM</name>
<comment type="caution">
    <text evidence="1">The sequence shown here is derived from an EMBL/GenBank/DDBJ whole genome shotgun (WGS) entry which is preliminary data.</text>
</comment>
<proteinExistence type="predicted"/>
<dbReference type="EMBL" id="CAJVPQ010002930">
    <property type="protein sequence ID" value="CAG8612981.1"/>
    <property type="molecule type" value="Genomic_DNA"/>
</dbReference>